<dbReference type="PATRIC" id="fig|1273541.4.peg.702"/>
<keyword evidence="8" id="KW-1185">Reference proteome</keyword>
<dbReference type="PANTHER" id="PTHR24220">
    <property type="entry name" value="IMPORT ATP-BINDING PROTEIN"/>
    <property type="match status" value="1"/>
</dbReference>
<dbReference type="OrthoDB" id="44250at2157"/>
<dbReference type="GO" id="GO:0005524">
    <property type="term" value="F:ATP binding"/>
    <property type="evidence" value="ECO:0007669"/>
    <property type="project" value="UniProtKB-KW"/>
</dbReference>
<dbReference type="InterPro" id="IPR027417">
    <property type="entry name" value="P-loop_NTPase"/>
</dbReference>
<dbReference type="GO" id="GO:0005886">
    <property type="term" value="C:plasma membrane"/>
    <property type="evidence" value="ECO:0007669"/>
    <property type="project" value="TreeGrafter"/>
</dbReference>
<reference evidence="5 7" key="1">
    <citation type="submission" date="2015-10" db="EMBL/GenBank/DDBJ databases">
        <title>Complete genome sequence of hyperthermophilic archaeon Pyrodictium delaneyi Su06.</title>
        <authorList>
            <person name="Jung J.-H."/>
            <person name="Lin J."/>
            <person name="Holden J.F."/>
            <person name="Park C.-S."/>
        </authorList>
    </citation>
    <scope>NUCLEOTIDE SEQUENCE [LARGE SCALE GENOMIC DNA]</scope>
    <source>
        <strain evidence="5 7">Su06</strain>
    </source>
</reference>
<dbReference type="InterPro" id="IPR017871">
    <property type="entry name" value="ABC_transporter-like_CS"/>
</dbReference>
<feature type="domain" description="ABC transporter" evidence="4">
    <location>
        <begin position="8"/>
        <end position="241"/>
    </location>
</feature>
<dbReference type="EMBL" id="NCQP01000007">
    <property type="protein sequence ID" value="OWJ54213.1"/>
    <property type="molecule type" value="Genomic_DNA"/>
</dbReference>
<dbReference type="CDD" id="cd03255">
    <property type="entry name" value="ABC_MJ0796_LolCDE_FtsE"/>
    <property type="match status" value="1"/>
</dbReference>
<organism evidence="5 7">
    <name type="scientific">Pyrodictium delaneyi</name>
    <dbReference type="NCBI Taxonomy" id="1273541"/>
    <lineage>
        <taxon>Archaea</taxon>
        <taxon>Thermoproteota</taxon>
        <taxon>Thermoprotei</taxon>
        <taxon>Desulfurococcales</taxon>
        <taxon>Pyrodictiaceae</taxon>
        <taxon>Pyrodictium</taxon>
    </lineage>
</organism>
<keyword evidence="3 5" id="KW-0067">ATP-binding</keyword>
<keyword evidence="2" id="KW-0547">Nucleotide-binding</keyword>
<evidence type="ECO:0000256" key="2">
    <source>
        <dbReference type="ARBA" id="ARBA00022741"/>
    </source>
</evidence>
<reference evidence="6 8" key="2">
    <citation type="submission" date="2017-05" db="EMBL/GenBank/DDBJ databases">
        <title>The draft genome of the hyperthermophilic archaeon 'Pyrodictium delaneyi strain Hulk', an iron and nitrate reducer, reveals the capacity for sulfate reduction.</title>
        <authorList>
            <person name="Demey L.M."/>
            <person name="Miller C."/>
            <person name="Manzella M."/>
            <person name="Reguera G."/>
            <person name="Kashefi K."/>
        </authorList>
    </citation>
    <scope>NUCLEOTIDE SEQUENCE [LARGE SCALE GENOMIC DNA]</scope>
    <source>
        <strain evidence="6 8">Hulk</strain>
    </source>
</reference>
<dbReference type="SMART" id="SM00382">
    <property type="entry name" value="AAA"/>
    <property type="match status" value="1"/>
</dbReference>
<sequence length="243" mass="27161">MDSRRPVLELVDVVKVYRAGEVVTWGLRGLSLRVYRSEFIAIMGPSGSGKTTLLNIAGLLDRPTRGKVYIEGVDVSRLSDHWLARLRNRYIGFVFQQFNLINRLTVLENIELPLIPRGIPRQERRKRAIKALLSVGGDVSWLPKKPLQLSGGQQQRVAIARAIVGGPYIILADEPTGALDRRTARLVIETFVKLNKRGQTIMVVTHDPEVANCAHKIYQIRDGKIAGIKEPDPSRCILSTVKP</sequence>
<dbReference type="InterPro" id="IPR003439">
    <property type="entry name" value="ABC_transporter-like_ATP-bd"/>
</dbReference>
<dbReference type="Gene3D" id="3.40.50.300">
    <property type="entry name" value="P-loop containing nucleotide triphosphate hydrolases"/>
    <property type="match status" value="1"/>
</dbReference>
<evidence type="ECO:0000259" key="4">
    <source>
        <dbReference type="PROSITE" id="PS50893"/>
    </source>
</evidence>
<name>A0A0P0N2Y8_9CREN</name>
<protein>
    <submittedName>
        <fullName evidence="5">ABC transporter ATP-binding protein</fullName>
    </submittedName>
</protein>
<dbReference type="SUPFAM" id="SSF52540">
    <property type="entry name" value="P-loop containing nucleoside triphosphate hydrolases"/>
    <property type="match status" value="1"/>
</dbReference>
<proteinExistence type="predicted"/>
<dbReference type="RefSeq" id="WP_055410687.1">
    <property type="nucleotide sequence ID" value="NZ_CP013011.1"/>
</dbReference>
<dbReference type="GO" id="GO:0016887">
    <property type="term" value="F:ATP hydrolysis activity"/>
    <property type="evidence" value="ECO:0007669"/>
    <property type="project" value="InterPro"/>
</dbReference>
<gene>
    <name evidence="6" type="ORF">Pdsh_09860</name>
    <name evidence="5" type="ORF">Pyrde_0650</name>
</gene>
<dbReference type="Proteomes" id="UP000058613">
    <property type="component" value="Chromosome"/>
</dbReference>
<evidence type="ECO:0000256" key="1">
    <source>
        <dbReference type="ARBA" id="ARBA00022448"/>
    </source>
</evidence>
<keyword evidence="1" id="KW-0813">Transport</keyword>
<accession>A0A0P0N2Y8</accession>
<dbReference type="PROSITE" id="PS50893">
    <property type="entry name" value="ABC_TRANSPORTER_2"/>
    <property type="match status" value="1"/>
</dbReference>
<dbReference type="PROSITE" id="PS00211">
    <property type="entry name" value="ABC_TRANSPORTER_1"/>
    <property type="match status" value="1"/>
</dbReference>
<dbReference type="Proteomes" id="UP000196694">
    <property type="component" value="Unassembled WGS sequence"/>
</dbReference>
<dbReference type="EMBL" id="CP013011">
    <property type="protein sequence ID" value="ALL00700.1"/>
    <property type="molecule type" value="Genomic_DNA"/>
</dbReference>
<evidence type="ECO:0000313" key="5">
    <source>
        <dbReference type="EMBL" id="ALL00700.1"/>
    </source>
</evidence>
<evidence type="ECO:0000313" key="6">
    <source>
        <dbReference type="EMBL" id="OWJ54213.1"/>
    </source>
</evidence>
<dbReference type="InterPro" id="IPR003593">
    <property type="entry name" value="AAA+_ATPase"/>
</dbReference>
<evidence type="ECO:0000313" key="8">
    <source>
        <dbReference type="Proteomes" id="UP000196694"/>
    </source>
</evidence>
<dbReference type="InterPro" id="IPR015854">
    <property type="entry name" value="ABC_transpr_LolD-like"/>
</dbReference>
<evidence type="ECO:0000256" key="3">
    <source>
        <dbReference type="ARBA" id="ARBA00022840"/>
    </source>
</evidence>
<dbReference type="KEGG" id="pdl:Pyrde_0650"/>
<dbReference type="STRING" id="1273541.Pyrde_0650"/>
<dbReference type="GO" id="GO:0098796">
    <property type="term" value="C:membrane protein complex"/>
    <property type="evidence" value="ECO:0007669"/>
    <property type="project" value="UniProtKB-ARBA"/>
</dbReference>
<dbReference type="GO" id="GO:0022857">
    <property type="term" value="F:transmembrane transporter activity"/>
    <property type="evidence" value="ECO:0007669"/>
    <property type="project" value="UniProtKB-ARBA"/>
</dbReference>
<dbReference type="AlphaFoldDB" id="A0A0P0N2Y8"/>
<dbReference type="InterPro" id="IPR017911">
    <property type="entry name" value="MacB-like_ATP-bd"/>
</dbReference>
<dbReference type="Pfam" id="PF00005">
    <property type="entry name" value="ABC_tran"/>
    <property type="match status" value="1"/>
</dbReference>
<dbReference type="FunFam" id="3.40.50.300:FF:000032">
    <property type="entry name" value="Export ABC transporter ATP-binding protein"/>
    <property type="match status" value="1"/>
</dbReference>
<dbReference type="GeneID" id="26098987"/>
<evidence type="ECO:0000313" key="7">
    <source>
        <dbReference type="Proteomes" id="UP000058613"/>
    </source>
</evidence>
<dbReference type="PANTHER" id="PTHR24220:SF86">
    <property type="entry name" value="ABC TRANSPORTER ABCH.1"/>
    <property type="match status" value="1"/>
</dbReference>